<dbReference type="InterPro" id="IPR029039">
    <property type="entry name" value="Flavoprotein-like_sf"/>
</dbReference>
<accession>A0A6G3ZZ26</accession>
<evidence type="ECO:0000256" key="2">
    <source>
        <dbReference type="ARBA" id="ARBA00023002"/>
    </source>
</evidence>
<evidence type="ECO:0000259" key="3">
    <source>
        <dbReference type="Pfam" id="PF02525"/>
    </source>
</evidence>
<dbReference type="RefSeq" id="WP_163948169.1">
    <property type="nucleotide sequence ID" value="NZ_JAAIKC010000005.1"/>
</dbReference>
<reference evidence="4" key="1">
    <citation type="submission" date="2020-02" db="EMBL/GenBank/DDBJ databases">
        <authorList>
            <person name="Shen X.-R."/>
            <person name="Zhang Y.-X."/>
        </authorList>
    </citation>
    <scope>NUCLEOTIDE SEQUENCE</scope>
    <source>
        <strain evidence="4">SYP-B3998</strain>
    </source>
</reference>
<dbReference type="AlphaFoldDB" id="A0A6G3ZZ26"/>
<dbReference type="GO" id="GO:0003955">
    <property type="term" value="F:NAD(P)H dehydrogenase (quinone) activity"/>
    <property type="evidence" value="ECO:0007669"/>
    <property type="project" value="TreeGrafter"/>
</dbReference>
<dbReference type="InterPro" id="IPR003680">
    <property type="entry name" value="Flavodoxin_fold"/>
</dbReference>
<dbReference type="PANTHER" id="PTHR10204">
    <property type="entry name" value="NAD P H OXIDOREDUCTASE-RELATED"/>
    <property type="match status" value="1"/>
</dbReference>
<keyword evidence="2" id="KW-0560">Oxidoreductase</keyword>
<feature type="domain" description="Flavodoxin-like fold" evidence="3">
    <location>
        <begin position="4"/>
        <end position="185"/>
    </location>
</feature>
<dbReference type="PANTHER" id="PTHR10204:SF34">
    <property type="entry name" value="NAD(P)H DEHYDROGENASE [QUINONE] 1 ISOFORM 1"/>
    <property type="match status" value="1"/>
</dbReference>
<dbReference type="Pfam" id="PF02525">
    <property type="entry name" value="Flavodoxin_2"/>
    <property type="match status" value="1"/>
</dbReference>
<dbReference type="EMBL" id="JAAIKC010000005">
    <property type="protein sequence ID" value="NEW07350.1"/>
    <property type="molecule type" value="Genomic_DNA"/>
</dbReference>
<dbReference type="SUPFAM" id="SSF52218">
    <property type="entry name" value="Flavoproteins"/>
    <property type="match status" value="1"/>
</dbReference>
<dbReference type="InterPro" id="IPR051545">
    <property type="entry name" value="NAD(P)H_dehydrogenase_qn"/>
</dbReference>
<sequence>MHPNIAIINGHPYAESYCTALSEAYKKGAIASGSAVRSIHIGSLDFEPNLKFGYSKRMDLEADLLAAQETIRWADHLVFVYPIWWGTVPAVMKGFIDRVFLPGFAYKTRPNSAMWDKLLKGKSARLIVTMDSPSWYYRLVYKQAGHLIMKRGTLQYSGINPVKITELGPIKSSTDKQREKWLAKVEALGVKRS</sequence>
<comment type="caution">
    <text evidence="4">The sequence shown here is derived from an EMBL/GenBank/DDBJ whole genome shotgun (WGS) entry which is preliminary data.</text>
</comment>
<evidence type="ECO:0000256" key="1">
    <source>
        <dbReference type="ARBA" id="ARBA00006252"/>
    </source>
</evidence>
<proteinExistence type="inferred from homology"/>
<name>A0A6G3ZZ26_9BACL</name>
<dbReference type="GO" id="GO:0005829">
    <property type="term" value="C:cytosol"/>
    <property type="evidence" value="ECO:0007669"/>
    <property type="project" value="TreeGrafter"/>
</dbReference>
<comment type="similarity">
    <text evidence="1">Belongs to the NAD(P)H dehydrogenase (quinone) family.</text>
</comment>
<protein>
    <submittedName>
        <fullName evidence="4">NAD(P)H-dependent oxidoreductase</fullName>
    </submittedName>
</protein>
<evidence type="ECO:0000313" key="4">
    <source>
        <dbReference type="EMBL" id="NEW07350.1"/>
    </source>
</evidence>
<dbReference type="Gene3D" id="3.40.50.360">
    <property type="match status" value="1"/>
</dbReference>
<gene>
    <name evidence="4" type="ORF">GK047_15205</name>
</gene>
<organism evidence="4">
    <name type="scientific">Paenibacillus sp. SYP-B3998</name>
    <dbReference type="NCBI Taxonomy" id="2678564"/>
    <lineage>
        <taxon>Bacteria</taxon>
        <taxon>Bacillati</taxon>
        <taxon>Bacillota</taxon>
        <taxon>Bacilli</taxon>
        <taxon>Bacillales</taxon>
        <taxon>Paenibacillaceae</taxon>
        <taxon>Paenibacillus</taxon>
    </lineage>
</organism>